<proteinExistence type="predicted"/>
<dbReference type="AlphaFoldDB" id="A0A5B9PC38"/>
<feature type="transmembrane region" description="Helical" evidence="1">
    <location>
        <begin position="217"/>
        <end position="236"/>
    </location>
</feature>
<dbReference type="KEGG" id="mff:MFFC18_05210"/>
<gene>
    <name evidence="2" type="ORF">MFFC18_05210</name>
</gene>
<evidence type="ECO:0000313" key="3">
    <source>
        <dbReference type="Proteomes" id="UP000322214"/>
    </source>
</evidence>
<dbReference type="Pfam" id="PF06078">
    <property type="entry name" value="DUF937"/>
    <property type="match status" value="1"/>
</dbReference>
<accession>A0A5B9PC38</accession>
<dbReference type="EMBL" id="CP042912">
    <property type="protein sequence ID" value="QEG20671.1"/>
    <property type="molecule type" value="Genomic_DNA"/>
</dbReference>
<evidence type="ECO:0000313" key="2">
    <source>
        <dbReference type="EMBL" id="QEG20671.1"/>
    </source>
</evidence>
<dbReference type="Proteomes" id="UP000322214">
    <property type="component" value="Chromosome"/>
</dbReference>
<evidence type="ECO:0008006" key="4">
    <source>
        <dbReference type="Google" id="ProtNLM"/>
    </source>
</evidence>
<keyword evidence="1" id="KW-0472">Membrane</keyword>
<keyword evidence="3" id="KW-1185">Reference proteome</keyword>
<protein>
    <recommendedName>
        <fullName evidence="4">DUF937 domain-containing protein</fullName>
    </recommendedName>
</protein>
<dbReference type="OrthoDB" id="272354at2"/>
<keyword evidence="1" id="KW-1133">Transmembrane helix</keyword>
<dbReference type="InterPro" id="IPR009282">
    <property type="entry name" value="DUF937"/>
</dbReference>
<keyword evidence="1" id="KW-0812">Transmembrane</keyword>
<name>A0A5B9PC38_9BACT</name>
<organism evidence="2 3">
    <name type="scientific">Mariniblastus fucicola</name>
    <dbReference type="NCBI Taxonomy" id="980251"/>
    <lineage>
        <taxon>Bacteria</taxon>
        <taxon>Pseudomonadati</taxon>
        <taxon>Planctomycetota</taxon>
        <taxon>Planctomycetia</taxon>
        <taxon>Pirellulales</taxon>
        <taxon>Pirellulaceae</taxon>
        <taxon>Mariniblastus</taxon>
    </lineage>
</organism>
<reference evidence="2 3" key="1">
    <citation type="submission" date="2019-08" db="EMBL/GenBank/DDBJ databases">
        <title>Deep-cultivation of Planctomycetes and their phenomic and genomic characterization uncovers novel biology.</title>
        <authorList>
            <person name="Wiegand S."/>
            <person name="Jogler M."/>
            <person name="Boedeker C."/>
            <person name="Pinto D."/>
            <person name="Vollmers J."/>
            <person name="Rivas-Marin E."/>
            <person name="Kohn T."/>
            <person name="Peeters S.H."/>
            <person name="Heuer A."/>
            <person name="Rast P."/>
            <person name="Oberbeckmann S."/>
            <person name="Bunk B."/>
            <person name="Jeske O."/>
            <person name="Meyerdierks A."/>
            <person name="Storesund J.E."/>
            <person name="Kallscheuer N."/>
            <person name="Luecker S."/>
            <person name="Lage O.M."/>
            <person name="Pohl T."/>
            <person name="Merkel B.J."/>
            <person name="Hornburger P."/>
            <person name="Mueller R.-W."/>
            <person name="Bruemmer F."/>
            <person name="Labrenz M."/>
            <person name="Spormann A.M."/>
            <person name="Op den Camp H."/>
            <person name="Overmann J."/>
            <person name="Amann R."/>
            <person name="Jetten M.S.M."/>
            <person name="Mascher T."/>
            <person name="Medema M.H."/>
            <person name="Devos D.P."/>
            <person name="Kaster A.-K."/>
            <person name="Ovreas L."/>
            <person name="Rohde M."/>
            <person name="Galperin M.Y."/>
            <person name="Jogler C."/>
        </authorList>
    </citation>
    <scope>NUCLEOTIDE SEQUENCE [LARGE SCALE GENOMIC DNA]</scope>
    <source>
        <strain evidence="2 3">FC18</strain>
    </source>
</reference>
<evidence type="ECO:0000256" key="1">
    <source>
        <dbReference type="SAM" id="Phobius"/>
    </source>
</evidence>
<sequence>MSVNIMDLVKGAVSDQVMGQIGGLLGTDAKKTPSLFETAAGSILGGLMKKASTPQGAQDIFGAAQKQDDSVLDKLGDLLGGGDSTDEFEKQGSGILDMVLGGGQQTNGMIGMIAKSLGLDKGVVGKLLMMAAPIIMGVIGKHIKNKALDAVGLGNLLGEQKSHLGKYMPASLTNDLGFSNMLGSASDAVGTAGGAARDAVGNAAGAASSSGGSLLKYIIPIGLLGILAVFGVPWIMDMMSRSGGAALDQAEISVTPLPGAGIDGLDFASVPFRDSLGETGPKLMNSFADIASGLESVADEDGAKSLADKISSFTGNFDSFGLDKLDGNPKAATIGLVSTFVETVNDLLSDKSEGVRGILKPVIDLMMEKLAPFIGAQNAL</sequence>
<dbReference type="RefSeq" id="WP_084417144.1">
    <property type="nucleotide sequence ID" value="NZ_CP042912.1"/>
</dbReference>
<dbReference type="STRING" id="980251.GCA_001642875_02294"/>